<keyword evidence="7" id="KW-1185">Reference proteome</keyword>
<sequence length="244" mass="28256">MSALVKTEGIVLDHILYRETSAIIHIYTRELGRQNYVVNGVRGNRKSRKTALLQPLNRLSMEVYHSPRKDLQRIKEFSLMHPMENIPYHQGTRAQAFFLTELLSKVLIMQDPAGEMYDFLNHSVELMDSAVEGVENLHLFILFKLTQYLGFYPNENRFGKESWFDLKNGDFVQTEPVHELFLTPQKAALFNRLLSADVYNLKQIAVNSFERNVILNALLGFYRLHTHSFGELNTLSVLQSLLHS</sequence>
<dbReference type="SUPFAM" id="SSF50249">
    <property type="entry name" value="Nucleic acid-binding proteins"/>
    <property type="match status" value="1"/>
</dbReference>
<gene>
    <name evidence="4 6" type="primary">recO</name>
    <name evidence="6" type="ORF">DDZ16_09140</name>
</gene>
<accession>A0A2U2B9K9</accession>
<keyword evidence="3 4" id="KW-0234">DNA repair</keyword>
<dbReference type="InterPro" id="IPR022572">
    <property type="entry name" value="DNA_rep/recomb_RecO_N"/>
</dbReference>
<dbReference type="Proteomes" id="UP000244956">
    <property type="component" value="Unassembled WGS sequence"/>
</dbReference>
<dbReference type="OrthoDB" id="9789152at2"/>
<dbReference type="GO" id="GO:0006302">
    <property type="term" value="P:double-strand break repair"/>
    <property type="evidence" value="ECO:0007669"/>
    <property type="project" value="TreeGrafter"/>
</dbReference>
<evidence type="ECO:0000259" key="5">
    <source>
        <dbReference type="Pfam" id="PF11967"/>
    </source>
</evidence>
<dbReference type="AlphaFoldDB" id="A0A2U2B9K9"/>
<evidence type="ECO:0000256" key="1">
    <source>
        <dbReference type="ARBA" id="ARBA00022763"/>
    </source>
</evidence>
<dbReference type="EMBL" id="QEWP01000006">
    <property type="protein sequence ID" value="PWD99759.1"/>
    <property type="molecule type" value="Genomic_DNA"/>
</dbReference>
<dbReference type="GO" id="GO:0043590">
    <property type="term" value="C:bacterial nucleoid"/>
    <property type="evidence" value="ECO:0007669"/>
    <property type="project" value="TreeGrafter"/>
</dbReference>
<name>A0A2U2B9K9_9BACT</name>
<protein>
    <recommendedName>
        <fullName evidence="4">DNA repair protein RecO</fullName>
    </recommendedName>
    <alternativeName>
        <fullName evidence="4">Recombination protein O</fullName>
    </alternativeName>
</protein>
<dbReference type="InterPro" id="IPR012340">
    <property type="entry name" value="NA-bd_OB-fold"/>
</dbReference>
<dbReference type="SUPFAM" id="SSF57863">
    <property type="entry name" value="ArfGap/RecO-like zinc finger"/>
    <property type="match status" value="1"/>
</dbReference>
<comment type="function">
    <text evidence="4">Involved in DNA repair and RecF pathway recombination.</text>
</comment>
<reference evidence="6 7" key="1">
    <citation type="submission" date="2018-05" db="EMBL/GenBank/DDBJ databases">
        <title>Marinilabilia rubrum sp. nov., isolated from saltern sediment.</title>
        <authorList>
            <person name="Zhang R."/>
        </authorList>
    </citation>
    <scope>NUCLEOTIDE SEQUENCE [LARGE SCALE GENOMIC DNA]</scope>
    <source>
        <strain evidence="6 7">WTE16</strain>
    </source>
</reference>
<feature type="domain" description="DNA replication/recombination mediator RecO N-terminal" evidence="5">
    <location>
        <begin position="1"/>
        <end position="82"/>
    </location>
</feature>
<dbReference type="PANTHER" id="PTHR33991:SF1">
    <property type="entry name" value="DNA REPAIR PROTEIN RECO"/>
    <property type="match status" value="1"/>
</dbReference>
<dbReference type="Pfam" id="PF11967">
    <property type="entry name" value="RecO_N"/>
    <property type="match status" value="1"/>
</dbReference>
<keyword evidence="1 4" id="KW-0227">DNA damage</keyword>
<dbReference type="InterPro" id="IPR003717">
    <property type="entry name" value="RecO"/>
</dbReference>
<dbReference type="PANTHER" id="PTHR33991">
    <property type="entry name" value="DNA REPAIR PROTEIN RECO"/>
    <property type="match status" value="1"/>
</dbReference>
<dbReference type="Pfam" id="PF02565">
    <property type="entry name" value="RecO_C"/>
    <property type="match status" value="1"/>
</dbReference>
<organism evidence="6 7">
    <name type="scientific">Marinilabilia rubra</name>
    <dbReference type="NCBI Taxonomy" id="2162893"/>
    <lineage>
        <taxon>Bacteria</taxon>
        <taxon>Pseudomonadati</taxon>
        <taxon>Bacteroidota</taxon>
        <taxon>Bacteroidia</taxon>
        <taxon>Marinilabiliales</taxon>
        <taxon>Marinilabiliaceae</taxon>
        <taxon>Marinilabilia</taxon>
    </lineage>
</organism>
<dbReference type="InterPro" id="IPR037278">
    <property type="entry name" value="ARFGAP/RecO"/>
</dbReference>
<evidence type="ECO:0000313" key="7">
    <source>
        <dbReference type="Proteomes" id="UP000244956"/>
    </source>
</evidence>
<evidence type="ECO:0000256" key="2">
    <source>
        <dbReference type="ARBA" id="ARBA00023172"/>
    </source>
</evidence>
<dbReference type="HAMAP" id="MF_00201">
    <property type="entry name" value="RecO"/>
    <property type="match status" value="1"/>
</dbReference>
<dbReference type="GO" id="GO:0006310">
    <property type="term" value="P:DNA recombination"/>
    <property type="evidence" value="ECO:0007669"/>
    <property type="project" value="UniProtKB-UniRule"/>
</dbReference>
<dbReference type="Gene3D" id="2.40.50.140">
    <property type="entry name" value="Nucleic acid-binding proteins"/>
    <property type="match status" value="1"/>
</dbReference>
<keyword evidence="2 4" id="KW-0233">DNA recombination</keyword>
<evidence type="ECO:0000256" key="3">
    <source>
        <dbReference type="ARBA" id="ARBA00023204"/>
    </source>
</evidence>
<evidence type="ECO:0000256" key="4">
    <source>
        <dbReference type="HAMAP-Rule" id="MF_00201"/>
    </source>
</evidence>
<proteinExistence type="inferred from homology"/>
<comment type="caution">
    <text evidence="6">The sequence shown here is derived from an EMBL/GenBank/DDBJ whole genome shotgun (WGS) entry which is preliminary data.</text>
</comment>
<comment type="similarity">
    <text evidence="4">Belongs to the RecO family.</text>
</comment>
<evidence type="ECO:0000313" key="6">
    <source>
        <dbReference type="EMBL" id="PWD99759.1"/>
    </source>
</evidence>
<dbReference type="NCBIfam" id="TIGR00613">
    <property type="entry name" value="reco"/>
    <property type="match status" value="1"/>
</dbReference>